<dbReference type="PANTHER" id="PTHR30069:SF46">
    <property type="entry name" value="OAR PROTEIN"/>
    <property type="match status" value="1"/>
</dbReference>
<dbReference type="RefSeq" id="WP_114206994.1">
    <property type="nucleotide sequence ID" value="NZ_CP030840.1"/>
</dbReference>
<dbReference type="GO" id="GO:0015344">
    <property type="term" value="F:siderophore uptake transmembrane transporter activity"/>
    <property type="evidence" value="ECO:0007669"/>
    <property type="project" value="TreeGrafter"/>
</dbReference>
<gene>
    <name evidence="11" type="ORF">ACPOL_2233</name>
</gene>
<dbReference type="Pfam" id="PF13620">
    <property type="entry name" value="CarboxypepD_reg"/>
    <property type="match status" value="1"/>
</dbReference>
<evidence type="ECO:0000256" key="2">
    <source>
        <dbReference type="ARBA" id="ARBA00022448"/>
    </source>
</evidence>
<dbReference type="InterPro" id="IPR012910">
    <property type="entry name" value="Plug_dom"/>
</dbReference>
<dbReference type="InterPro" id="IPR013784">
    <property type="entry name" value="Carb-bd-like_fold"/>
</dbReference>
<keyword evidence="4" id="KW-0812">Transmembrane</keyword>
<evidence type="ECO:0000256" key="6">
    <source>
        <dbReference type="ARBA" id="ARBA00023237"/>
    </source>
</evidence>
<protein>
    <submittedName>
        <fullName evidence="11">Oar protein</fullName>
    </submittedName>
</protein>
<proteinExistence type="predicted"/>
<evidence type="ECO:0000256" key="1">
    <source>
        <dbReference type="ARBA" id="ARBA00004571"/>
    </source>
</evidence>
<feature type="domain" description="TonB-dependent transporter Oar-like beta-barrel" evidence="10">
    <location>
        <begin position="244"/>
        <end position="1129"/>
    </location>
</feature>
<dbReference type="Proteomes" id="UP000253606">
    <property type="component" value="Chromosome"/>
</dbReference>
<feature type="domain" description="TonB-dependent receptor plug" evidence="9">
    <location>
        <begin position="139"/>
        <end position="239"/>
    </location>
</feature>
<dbReference type="EMBL" id="CP030840">
    <property type="protein sequence ID" value="AXC11557.1"/>
    <property type="molecule type" value="Genomic_DNA"/>
</dbReference>
<dbReference type="GO" id="GO:0044718">
    <property type="term" value="P:siderophore transmembrane transport"/>
    <property type="evidence" value="ECO:0007669"/>
    <property type="project" value="TreeGrafter"/>
</dbReference>
<evidence type="ECO:0000256" key="7">
    <source>
        <dbReference type="SAM" id="MobiDB-lite"/>
    </source>
</evidence>
<dbReference type="SUPFAM" id="SSF56935">
    <property type="entry name" value="Porins"/>
    <property type="match status" value="1"/>
</dbReference>
<feature type="chain" id="PRO_5016358754" evidence="8">
    <location>
        <begin position="24"/>
        <end position="1136"/>
    </location>
</feature>
<evidence type="ECO:0000256" key="8">
    <source>
        <dbReference type="SAM" id="SignalP"/>
    </source>
</evidence>
<evidence type="ECO:0000259" key="10">
    <source>
        <dbReference type="Pfam" id="PF25183"/>
    </source>
</evidence>
<feature type="region of interest" description="Disordered" evidence="7">
    <location>
        <begin position="905"/>
        <end position="932"/>
    </location>
</feature>
<dbReference type="InterPro" id="IPR057601">
    <property type="entry name" value="Oar-like_b-barrel"/>
</dbReference>
<keyword evidence="5" id="KW-0472">Membrane</keyword>
<evidence type="ECO:0000256" key="4">
    <source>
        <dbReference type="ARBA" id="ARBA00022692"/>
    </source>
</evidence>
<dbReference type="PANTHER" id="PTHR30069">
    <property type="entry name" value="TONB-DEPENDENT OUTER MEMBRANE RECEPTOR"/>
    <property type="match status" value="1"/>
</dbReference>
<evidence type="ECO:0000256" key="5">
    <source>
        <dbReference type="ARBA" id="ARBA00023136"/>
    </source>
</evidence>
<reference evidence="11 12" key="1">
    <citation type="journal article" date="2018" name="Front. Microbiol.">
        <title>Hydrolytic Capabilities as a Key to Environmental Success: Chitinolytic and Cellulolytic Acidobacteria From Acidic Sub-arctic Soils and Boreal Peatlands.</title>
        <authorList>
            <person name="Belova S.E."/>
            <person name="Ravin N.V."/>
            <person name="Pankratov T.A."/>
            <person name="Rakitin A.L."/>
            <person name="Ivanova A.A."/>
            <person name="Beletsky A.V."/>
            <person name="Mardanov A.V."/>
            <person name="Sinninghe Damste J.S."/>
            <person name="Dedysh S.N."/>
        </authorList>
    </citation>
    <scope>NUCLEOTIDE SEQUENCE [LARGE SCALE GENOMIC DNA]</scope>
    <source>
        <strain evidence="11 12">SBC82</strain>
    </source>
</reference>
<keyword evidence="12" id="KW-1185">Reference proteome</keyword>
<feature type="compositionally biased region" description="Low complexity" evidence="7">
    <location>
        <begin position="921"/>
        <end position="932"/>
    </location>
</feature>
<evidence type="ECO:0000259" key="9">
    <source>
        <dbReference type="Pfam" id="PF07715"/>
    </source>
</evidence>
<dbReference type="KEGG" id="abas:ACPOL_2233"/>
<dbReference type="Pfam" id="PF25183">
    <property type="entry name" value="OMP_b-brl_4"/>
    <property type="match status" value="1"/>
</dbReference>
<dbReference type="OrthoDB" id="97893at2"/>
<sequence>MKTRFCWLLLLAILLSSSTILLAQELAASLTGNVTDPSGAVISGATVTISNTGIKGDTRTATSDRSGSYTVTNLSPGTYTITVTAPGFETFTAPNVTVFVAQKRTVNAQLSPGSIDQTVTVQTNTVAIETSSSEQAGTVSGTQVRELELSNRNFEQLVTLQPGVVSGLGDETGFGLNNTTALSVNGARSSSNNWSVDGADINDSGSNTTLLNVPSVDAIQEFTLERGSYDAGYGRSGGGQVLVATKQGTSQFHGDVYEFVRNNIFNANTYFGNQTGTPRGIERYNNYGFTLGGPLYIPKVYNESRTKTFFFWSEEWRKVSSPTTNSVTAPTTAQLNGIVSGQVTGAPAGCVTYDAATNESTISPACYSKNASVYLTNVFDQFPANSGGNNVSTFSSLNNVRQDIVRIDHNFTDKIHFFGRAIQDETPENFPTGLFAGSNYPGLVNTSVNAPGENVVGNLTYAITPNIVNEAEFAYSQGAINASLTGVANSPSVYSSLTNNFAYIDPYGRVPSITFTGGTITGLNQGSAPYNERNLDRTFFDNLSLTRGKHTVRVGYSVSQMLKTENASEGAPSFNFNTWQDFLLGNVSTYSQASRDIIPDLHYINMEAYGQDDWKVNRRLTLNLGLRWSYFPSPTDVKNTLNNFVPSLYNPAAAPAIDAGGNFVAGQAITPATYTNGLIFPAGSACTQAQAISPQVTCSPYGGRVNPNSNLNFGPRVGFALDVFGNSKTSLRGGFGTFYDRTLNGIWEQNAFTDPPLVQTATVNNTSFDNPLAGTSAVSLGPNRLTTTGTPSFKVPSYADYNLSVQQEVEPGTVLEIAYVGSTGRHLLGELDLNQPTLAARAANPTVNVNAVRPYLGYSYFEARIPGFTSNYSSLQVTVNHRVTRGLTAGIAYTWSKILTTQANDRGGANTDTYNPKLDYGPSSSSSNNTTGNTPQVFIANYVYQLPFFAEQHGWTGHILGGWEVSGITTFESGKSTTVTQAADPFACTVNGANTTGLDPNACEAGSAAGTYPGGLGISTPNADIAPRADLISNIKLTKTQAQWFTTSSFAPAVGHFGSARNGIFLGPGYENWDLGAIKNIQLSERFKFQFRGEFFNAFNHTNFSAVDTGLNDTSFGQITATHLPRRIQLGAKLYF</sequence>
<feature type="signal peptide" evidence="8">
    <location>
        <begin position="1"/>
        <end position="23"/>
    </location>
</feature>
<evidence type="ECO:0000256" key="3">
    <source>
        <dbReference type="ARBA" id="ARBA00022452"/>
    </source>
</evidence>
<dbReference type="GO" id="GO:0030246">
    <property type="term" value="F:carbohydrate binding"/>
    <property type="evidence" value="ECO:0007669"/>
    <property type="project" value="InterPro"/>
</dbReference>
<evidence type="ECO:0000313" key="12">
    <source>
        <dbReference type="Proteomes" id="UP000253606"/>
    </source>
</evidence>
<keyword evidence="2" id="KW-0813">Transport</keyword>
<dbReference type="SUPFAM" id="SSF49452">
    <property type="entry name" value="Starch-binding domain-like"/>
    <property type="match status" value="1"/>
</dbReference>
<keyword evidence="8" id="KW-0732">Signal</keyword>
<dbReference type="Gene3D" id="2.60.40.1120">
    <property type="entry name" value="Carboxypeptidase-like, regulatory domain"/>
    <property type="match status" value="1"/>
</dbReference>
<dbReference type="Pfam" id="PF07715">
    <property type="entry name" value="Plug"/>
    <property type="match status" value="1"/>
</dbReference>
<keyword evidence="6" id="KW-0998">Cell outer membrane</keyword>
<dbReference type="GO" id="GO:0009279">
    <property type="term" value="C:cell outer membrane"/>
    <property type="evidence" value="ECO:0007669"/>
    <property type="project" value="UniProtKB-SubCell"/>
</dbReference>
<name>A0A2Z5FYL6_9BACT</name>
<comment type="subcellular location">
    <subcellularLocation>
        <location evidence="1">Cell outer membrane</location>
        <topology evidence="1">Multi-pass membrane protein</topology>
    </subcellularLocation>
</comment>
<feature type="compositionally biased region" description="Polar residues" evidence="7">
    <location>
        <begin position="905"/>
        <end position="914"/>
    </location>
</feature>
<dbReference type="Gene3D" id="2.40.170.20">
    <property type="entry name" value="TonB-dependent receptor, beta-barrel domain"/>
    <property type="match status" value="1"/>
</dbReference>
<dbReference type="InterPro" id="IPR036942">
    <property type="entry name" value="Beta-barrel_TonB_sf"/>
</dbReference>
<organism evidence="11 12">
    <name type="scientific">Acidisarcina polymorpha</name>
    <dbReference type="NCBI Taxonomy" id="2211140"/>
    <lineage>
        <taxon>Bacteria</taxon>
        <taxon>Pseudomonadati</taxon>
        <taxon>Acidobacteriota</taxon>
        <taxon>Terriglobia</taxon>
        <taxon>Terriglobales</taxon>
        <taxon>Acidobacteriaceae</taxon>
        <taxon>Acidisarcina</taxon>
    </lineage>
</organism>
<dbReference type="InterPro" id="IPR039426">
    <property type="entry name" value="TonB-dep_rcpt-like"/>
</dbReference>
<accession>A0A2Z5FYL6</accession>
<keyword evidence="3" id="KW-1134">Transmembrane beta strand</keyword>
<evidence type="ECO:0000313" key="11">
    <source>
        <dbReference type="EMBL" id="AXC11557.1"/>
    </source>
</evidence>
<dbReference type="AlphaFoldDB" id="A0A2Z5FYL6"/>